<comment type="similarity">
    <text evidence="1">Belongs to the carbon-nitrogen hydrolase superfamily. NIT1/NIT2 family.</text>
</comment>
<protein>
    <submittedName>
        <fullName evidence="3">Apolipoprotein acyltransferase</fullName>
    </submittedName>
</protein>
<evidence type="ECO:0000259" key="2">
    <source>
        <dbReference type="PROSITE" id="PS50263"/>
    </source>
</evidence>
<keyword evidence="3" id="KW-0808">Transferase</keyword>
<dbReference type="CDD" id="cd07581">
    <property type="entry name" value="nitrilase_3"/>
    <property type="match status" value="1"/>
</dbReference>
<dbReference type="PROSITE" id="PS50263">
    <property type="entry name" value="CN_HYDROLASE"/>
    <property type="match status" value="1"/>
</dbReference>
<dbReference type="PANTHER" id="PTHR23088:SF27">
    <property type="entry name" value="DEAMINATED GLUTATHIONE AMIDASE"/>
    <property type="match status" value="1"/>
</dbReference>
<sequence length="267" mass="28611">MKIALAQILSTADIQTNLELVKSHSIDAAAQGARLIVFPEATMRSFGNELQSVAQEHSVDWANAVRSIAAEHNITIVVGMFTPGEGERVRNTLLITGPCVDKSYDKIHLYDAYGYQESVSVTPGDKTVTFAIDGVTFGVATCYDVRFPEIFFANAANGAVVNIVCASWAMGPGKVEQWQLATRARAMDSTTYVVAVDQADPHTVSGALVTNDPLGVGHSSFIAPNGTILEDLGEAPVLRIVEVDPQEVERVRAGLPVLANARLRSKS</sequence>
<dbReference type="PROSITE" id="PS01227">
    <property type="entry name" value="UPF0012"/>
    <property type="match status" value="1"/>
</dbReference>
<dbReference type="OrthoDB" id="9811121at2"/>
<dbReference type="InterPro" id="IPR001110">
    <property type="entry name" value="UPF0012_CS"/>
</dbReference>
<evidence type="ECO:0000313" key="4">
    <source>
        <dbReference type="Proteomes" id="UP000316612"/>
    </source>
</evidence>
<gene>
    <name evidence="3" type="ORF">AUR04nite_10350</name>
</gene>
<comment type="caution">
    <text evidence="3">The sequence shown here is derived from an EMBL/GenBank/DDBJ whole genome shotgun (WGS) entry which is preliminary data.</text>
</comment>
<dbReference type="Proteomes" id="UP000316612">
    <property type="component" value="Unassembled WGS sequence"/>
</dbReference>
<proteinExistence type="inferred from homology"/>
<dbReference type="RefSeq" id="WP_141362650.1">
    <property type="nucleotide sequence ID" value="NZ_BAAAJL010000008.1"/>
</dbReference>
<evidence type="ECO:0000256" key="1">
    <source>
        <dbReference type="ARBA" id="ARBA00010613"/>
    </source>
</evidence>
<accession>A0A4Y4DLM1</accession>
<name>A0A4Y4DLM1_GLUUR</name>
<dbReference type="SUPFAM" id="SSF56317">
    <property type="entry name" value="Carbon-nitrogen hydrolase"/>
    <property type="match status" value="1"/>
</dbReference>
<dbReference type="InterPro" id="IPR003010">
    <property type="entry name" value="C-N_Hydrolase"/>
</dbReference>
<dbReference type="AlphaFoldDB" id="A0A4Y4DLM1"/>
<dbReference type="InterPro" id="IPR036526">
    <property type="entry name" value="C-N_Hydrolase_sf"/>
</dbReference>
<feature type="domain" description="CN hydrolase" evidence="2">
    <location>
        <begin position="1"/>
        <end position="245"/>
    </location>
</feature>
<keyword evidence="4" id="KW-1185">Reference proteome</keyword>
<reference evidence="3 4" key="1">
    <citation type="submission" date="2019-06" db="EMBL/GenBank/DDBJ databases">
        <title>Whole genome shotgun sequence of Glutamicibacter uratoxydans NBRC 15515.</title>
        <authorList>
            <person name="Hosoyama A."/>
            <person name="Uohara A."/>
            <person name="Ohji S."/>
            <person name="Ichikawa N."/>
        </authorList>
    </citation>
    <scope>NUCLEOTIDE SEQUENCE [LARGE SCALE GENOMIC DNA]</scope>
    <source>
        <strain evidence="3 4">NBRC 15515</strain>
    </source>
</reference>
<dbReference type="Pfam" id="PF00795">
    <property type="entry name" value="CN_hydrolase"/>
    <property type="match status" value="1"/>
</dbReference>
<keyword evidence="3" id="KW-0012">Acyltransferase</keyword>
<organism evidence="3 4">
    <name type="scientific">Glutamicibacter uratoxydans</name>
    <name type="common">Arthrobacter uratoxydans</name>
    <dbReference type="NCBI Taxonomy" id="43667"/>
    <lineage>
        <taxon>Bacteria</taxon>
        <taxon>Bacillati</taxon>
        <taxon>Actinomycetota</taxon>
        <taxon>Actinomycetes</taxon>
        <taxon>Micrococcales</taxon>
        <taxon>Micrococcaceae</taxon>
        <taxon>Glutamicibacter</taxon>
    </lineage>
</organism>
<dbReference type="EMBL" id="BJNY01000005">
    <property type="protein sequence ID" value="GED05503.1"/>
    <property type="molecule type" value="Genomic_DNA"/>
</dbReference>
<evidence type="ECO:0000313" key="3">
    <source>
        <dbReference type="EMBL" id="GED05503.1"/>
    </source>
</evidence>
<dbReference type="GO" id="GO:0016746">
    <property type="term" value="F:acyltransferase activity"/>
    <property type="evidence" value="ECO:0007669"/>
    <property type="project" value="UniProtKB-KW"/>
</dbReference>
<dbReference type="PANTHER" id="PTHR23088">
    <property type="entry name" value="NITRILASE-RELATED"/>
    <property type="match status" value="1"/>
</dbReference>
<dbReference type="Gene3D" id="3.60.110.10">
    <property type="entry name" value="Carbon-nitrogen hydrolase"/>
    <property type="match status" value="1"/>
</dbReference>
<keyword evidence="3" id="KW-0449">Lipoprotein</keyword>